<dbReference type="GO" id="GO:0016887">
    <property type="term" value="F:ATP hydrolysis activity"/>
    <property type="evidence" value="ECO:0007669"/>
    <property type="project" value="RHEA"/>
</dbReference>
<evidence type="ECO:0000256" key="1">
    <source>
        <dbReference type="ARBA" id="ARBA00009922"/>
    </source>
</evidence>
<dbReference type="GO" id="GO:0000725">
    <property type="term" value="P:recombinational repair"/>
    <property type="evidence" value="ECO:0007669"/>
    <property type="project" value="TreeGrafter"/>
</dbReference>
<dbReference type="GO" id="GO:0043138">
    <property type="term" value="F:3'-5' DNA helicase activity"/>
    <property type="evidence" value="ECO:0007669"/>
    <property type="project" value="UniProtKB-EC"/>
</dbReference>
<feature type="domain" description="UvrD-like helicase ATP-binding" evidence="13">
    <location>
        <begin position="6"/>
        <end position="311"/>
    </location>
</feature>
<feature type="compositionally biased region" description="Polar residues" evidence="12">
    <location>
        <begin position="470"/>
        <end position="487"/>
    </location>
</feature>
<feature type="domain" description="UvrD-like helicase C-terminal" evidence="14">
    <location>
        <begin position="312"/>
        <end position="607"/>
    </location>
</feature>
<evidence type="ECO:0000256" key="5">
    <source>
        <dbReference type="ARBA" id="ARBA00022840"/>
    </source>
</evidence>
<feature type="binding site" evidence="11">
    <location>
        <begin position="27"/>
        <end position="34"/>
    </location>
    <ligand>
        <name>ATP</name>
        <dbReference type="ChEBI" id="CHEBI:30616"/>
    </ligand>
</feature>
<dbReference type="PROSITE" id="PS51217">
    <property type="entry name" value="UVRD_HELICASE_CTER"/>
    <property type="match status" value="1"/>
</dbReference>
<keyword evidence="5 11" id="KW-0067">ATP-binding</keyword>
<keyword evidence="3 11" id="KW-0378">Hydrolase</keyword>
<dbReference type="GO" id="GO:0005829">
    <property type="term" value="C:cytosol"/>
    <property type="evidence" value="ECO:0007669"/>
    <property type="project" value="TreeGrafter"/>
</dbReference>
<keyword evidence="2 11" id="KW-0547">Nucleotide-binding</keyword>
<dbReference type="Gene3D" id="1.10.486.10">
    <property type="entry name" value="PCRA, domain 4"/>
    <property type="match status" value="1"/>
</dbReference>
<evidence type="ECO:0000259" key="14">
    <source>
        <dbReference type="PROSITE" id="PS51217"/>
    </source>
</evidence>
<dbReference type="GO" id="GO:0003677">
    <property type="term" value="F:DNA binding"/>
    <property type="evidence" value="ECO:0007669"/>
    <property type="project" value="UniProtKB-KW"/>
</dbReference>
<dbReference type="SUPFAM" id="SSF52540">
    <property type="entry name" value="P-loop containing nucleoside triphosphate hydrolases"/>
    <property type="match status" value="1"/>
</dbReference>
<evidence type="ECO:0000256" key="12">
    <source>
        <dbReference type="SAM" id="MobiDB-lite"/>
    </source>
</evidence>
<dbReference type="AlphaFoldDB" id="A0A1F8FFT1"/>
<gene>
    <name evidence="15" type="ORF">A3C71_00965</name>
</gene>
<dbReference type="Pfam" id="PF13361">
    <property type="entry name" value="UvrD_C"/>
    <property type="match status" value="1"/>
</dbReference>
<comment type="caution">
    <text evidence="15">The sequence shown here is derived from an EMBL/GenBank/DDBJ whole genome shotgun (WGS) entry which is preliminary data.</text>
</comment>
<evidence type="ECO:0000256" key="6">
    <source>
        <dbReference type="ARBA" id="ARBA00023125"/>
    </source>
</evidence>
<dbReference type="GO" id="GO:0033202">
    <property type="term" value="C:DNA helicase complex"/>
    <property type="evidence" value="ECO:0007669"/>
    <property type="project" value="TreeGrafter"/>
</dbReference>
<dbReference type="Gene3D" id="3.40.50.300">
    <property type="entry name" value="P-loop containing nucleotide triphosphate hydrolases"/>
    <property type="match status" value="2"/>
</dbReference>
<evidence type="ECO:0000256" key="11">
    <source>
        <dbReference type="PROSITE-ProRule" id="PRU00560"/>
    </source>
</evidence>
<keyword evidence="6" id="KW-0238">DNA-binding</keyword>
<dbReference type="CDD" id="cd18807">
    <property type="entry name" value="SF1_C_UvrD"/>
    <property type="match status" value="1"/>
</dbReference>
<dbReference type="InterPro" id="IPR013986">
    <property type="entry name" value="DExx_box_DNA_helicase_dom_sf"/>
</dbReference>
<evidence type="ECO:0000256" key="4">
    <source>
        <dbReference type="ARBA" id="ARBA00022806"/>
    </source>
</evidence>
<keyword evidence="7" id="KW-0413">Isomerase</keyword>
<evidence type="ECO:0000256" key="9">
    <source>
        <dbReference type="ARBA" id="ARBA00034808"/>
    </source>
</evidence>
<dbReference type="GO" id="GO:0009314">
    <property type="term" value="P:response to radiation"/>
    <property type="evidence" value="ECO:0007669"/>
    <property type="project" value="UniProtKB-ARBA"/>
</dbReference>
<dbReference type="PANTHER" id="PTHR11070:SF2">
    <property type="entry name" value="ATP-DEPENDENT DNA HELICASE SRS2"/>
    <property type="match status" value="1"/>
</dbReference>
<evidence type="ECO:0000313" key="15">
    <source>
        <dbReference type="EMBL" id="OGN11400.1"/>
    </source>
</evidence>
<dbReference type="InterPro" id="IPR027417">
    <property type="entry name" value="P-loop_NTPase"/>
</dbReference>
<dbReference type="Pfam" id="PF00580">
    <property type="entry name" value="UvrD-helicase"/>
    <property type="match status" value="1"/>
</dbReference>
<dbReference type="InterPro" id="IPR014016">
    <property type="entry name" value="UvrD-like_ATP-bd"/>
</dbReference>
<keyword evidence="4 11" id="KW-0347">Helicase</keyword>
<evidence type="ECO:0000256" key="8">
    <source>
        <dbReference type="ARBA" id="ARBA00034617"/>
    </source>
</evidence>
<reference evidence="15 16" key="1">
    <citation type="journal article" date="2016" name="Nat. Commun.">
        <title>Thousands of microbial genomes shed light on interconnected biogeochemical processes in an aquifer system.</title>
        <authorList>
            <person name="Anantharaman K."/>
            <person name="Brown C.T."/>
            <person name="Hug L.A."/>
            <person name="Sharon I."/>
            <person name="Castelle C.J."/>
            <person name="Probst A.J."/>
            <person name="Thomas B.C."/>
            <person name="Singh A."/>
            <person name="Wilkins M.J."/>
            <person name="Karaoz U."/>
            <person name="Brodie E.L."/>
            <person name="Williams K.H."/>
            <person name="Hubbard S.S."/>
            <person name="Banfield J.F."/>
        </authorList>
    </citation>
    <scope>NUCLEOTIDE SEQUENCE [LARGE SCALE GENOMIC DNA]</scope>
</reference>
<evidence type="ECO:0000256" key="10">
    <source>
        <dbReference type="ARBA" id="ARBA00048988"/>
    </source>
</evidence>
<dbReference type="EC" id="5.6.2.4" evidence="9"/>
<dbReference type="EMBL" id="MGJT01000032">
    <property type="protein sequence ID" value="OGN11400.1"/>
    <property type="molecule type" value="Genomic_DNA"/>
</dbReference>
<dbReference type="FunFam" id="1.10.10.160:FF:000001">
    <property type="entry name" value="ATP-dependent DNA helicase"/>
    <property type="match status" value="1"/>
</dbReference>
<evidence type="ECO:0000256" key="3">
    <source>
        <dbReference type="ARBA" id="ARBA00022801"/>
    </source>
</evidence>
<comment type="catalytic activity">
    <reaction evidence="10">
        <text>ATP + H2O = ADP + phosphate + H(+)</text>
        <dbReference type="Rhea" id="RHEA:13065"/>
        <dbReference type="ChEBI" id="CHEBI:15377"/>
        <dbReference type="ChEBI" id="CHEBI:15378"/>
        <dbReference type="ChEBI" id="CHEBI:30616"/>
        <dbReference type="ChEBI" id="CHEBI:43474"/>
        <dbReference type="ChEBI" id="CHEBI:456216"/>
        <dbReference type="EC" id="5.6.2.4"/>
    </reaction>
</comment>
<evidence type="ECO:0000256" key="7">
    <source>
        <dbReference type="ARBA" id="ARBA00023235"/>
    </source>
</evidence>
<dbReference type="Gene3D" id="1.10.10.160">
    <property type="match status" value="1"/>
</dbReference>
<dbReference type="InterPro" id="IPR014017">
    <property type="entry name" value="DNA_helicase_UvrD-like_C"/>
</dbReference>
<feature type="region of interest" description="Disordered" evidence="12">
    <location>
        <begin position="468"/>
        <end position="487"/>
    </location>
</feature>
<evidence type="ECO:0000256" key="2">
    <source>
        <dbReference type="ARBA" id="ARBA00022741"/>
    </source>
</evidence>
<dbReference type="GO" id="GO:0005524">
    <property type="term" value="F:ATP binding"/>
    <property type="evidence" value="ECO:0007669"/>
    <property type="project" value="UniProtKB-UniRule"/>
</dbReference>
<proteinExistence type="inferred from homology"/>
<comment type="similarity">
    <text evidence="1">Belongs to the helicase family. UvrD subfamily.</text>
</comment>
<dbReference type="InterPro" id="IPR000212">
    <property type="entry name" value="DNA_helicase_UvrD/REP"/>
</dbReference>
<protein>
    <recommendedName>
        <fullName evidence="9">DNA 3'-5' helicase</fullName>
        <ecNumber evidence="9">5.6.2.4</ecNumber>
    </recommendedName>
</protein>
<dbReference type="PANTHER" id="PTHR11070">
    <property type="entry name" value="UVRD / RECB / PCRA DNA HELICASE FAMILY MEMBER"/>
    <property type="match status" value="1"/>
</dbReference>
<dbReference type="CDD" id="cd17932">
    <property type="entry name" value="DEXQc_UvrD"/>
    <property type="match status" value="1"/>
</dbReference>
<accession>A0A1F8FFT1</accession>
<organism evidence="15 16">
    <name type="scientific">Candidatus Yanofskybacteria bacterium RIFCSPHIGHO2_02_FULL_43_15c</name>
    <dbReference type="NCBI Taxonomy" id="1802679"/>
    <lineage>
        <taxon>Bacteria</taxon>
        <taxon>Candidatus Yanofskyibacteriota</taxon>
    </lineage>
</organism>
<evidence type="ECO:0000259" key="13">
    <source>
        <dbReference type="PROSITE" id="PS51198"/>
    </source>
</evidence>
<comment type="catalytic activity">
    <reaction evidence="8">
        <text>Couples ATP hydrolysis with the unwinding of duplex DNA by translocating in the 3'-5' direction.</text>
        <dbReference type="EC" id="5.6.2.4"/>
    </reaction>
</comment>
<name>A0A1F8FFT1_9BACT</name>
<dbReference type="PROSITE" id="PS51198">
    <property type="entry name" value="UVRD_HELICASE_ATP_BIND"/>
    <property type="match status" value="1"/>
</dbReference>
<dbReference type="Proteomes" id="UP000178197">
    <property type="component" value="Unassembled WGS sequence"/>
</dbReference>
<sequence>MSNLFEGLNEKQIEGVMATEGPVLVIAAAGSGKTKVLTNRIAYLIEKGVVPEEILAVTFTNKAAGEMRERIEKLLQEASSKRQAASKTAEPNLLPGHLSLASPLVGTFHSICAKILRSELPHLETGFLSGYDSSFTIYDSDDQLGLVKNVMAELEIDSKKFNPRAILTRISQAKTDLADPEEYADSAKEFFEKIVAKIYPLYQKSLQNNNAMDFEDLIFLTVRLWQEHKNILEKYQDRFKYILVDEYQDTNRSQYLFLKLLAQRHQNIMAVGDDYQGIYSFRQADIRNILSFEKDYPQAKIIFLEQNYRSTQNILAAAQNIISKNKFQRHKNLWTENQEGEKIFLVELDHERAEGDFIAEKAREGMRQGRPLNDYCVLYRIHAQSRAIEEALLKRGLPYKIIGGLKFYDRKEIKDILAYLKLLYNQADFLSLERIANIPARGIGKITFNRLRQKHQEEKGGIAEIIKQEMNPSSDETPGHSTGRTQQKTLAGLTSLSGLMQKMEEQKQKDSLSKIIKKLLSEIDYQKYLIEKTTEPETRWENVKELLTVTKKYDHLKASEALPTFLEEVALLQVTDEINPARLAEAGSGVAQAEKKITLMTIHAAKGLEFPTVFMAGMEEGIFPNPRSVGSQAELEEERRLCYVGITRAKEKLFLTHCRSRTMYGSWHANPPSQFIKEIPSQYLERIRHQGLTLTDRHRDFNYEDFIDYD</sequence>
<evidence type="ECO:0000313" key="16">
    <source>
        <dbReference type="Proteomes" id="UP000178197"/>
    </source>
</evidence>